<gene>
    <name evidence="1" type="ORF">MRB53_031420</name>
</gene>
<protein>
    <submittedName>
        <fullName evidence="1">Uncharacterized protein</fullName>
    </submittedName>
</protein>
<name>A0ACC2KP23_PERAE</name>
<dbReference type="EMBL" id="CM056818">
    <property type="protein sequence ID" value="KAJ8622891.1"/>
    <property type="molecule type" value="Genomic_DNA"/>
</dbReference>
<evidence type="ECO:0000313" key="2">
    <source>
        <dbReference type="Proteomes" id="UP001234297"/>
    </source>
</evidence>
<reference evidence="1 2" key="1">
    <citation type="journal article" date="2022" name="Hortic Res">
        <title>A haplotype resolved chromosomal level avocado genome allows analysis of novel avocado genes.</title>
        <authorList>
            <person name="Nath O."/>
            <person name="Fletcher S.J."/>
            <person name="Hayward A."/>
            <person name="Shaw L.M."/>
            <person name="Masouleh A.K."/>
            <person name="Furtado A."/>
            <person name="Henry R.J."/>
            <person name="Mitter N."/>
        </authorList>
    </citation>
    <scope>NUCLEOTIDE SEQUENCE [LARGE SCALE GENOMIC DNA]</scope>
    <source>
        <strain evidence="2">cv. Hass</strain>
    </source>
</reference>
<keyword evidence="2" id="KW-1185">Reference proteome</keyword>
<dbReference type="Proteomes" id="UP001234297">
    <property type="component" value="Chromosome 10"/>
</dbReference>
<comment type="caution">
    <text evidence="1">The sequence shown here is derived from an EMBL/GenBank/DDBJ whole genome shotgun (WGS) entry which is preliminary data.</text>
</comment>
<accession>A0ACC2KP23</accession>
<proteinExistence type="predicted"/>
<organism evidence="1 2">
    <name type="scientific">Persea americana</name>
    <name type="common">Avocado</name>
    <dbReference type="NCBI Taxonomy" id="3435"/>
    <lineage>
        <taxon>Eukaryota</taxon>
        <taxon>Viridiplantae</taxon>
        <taxon>Streptophyta</taxon>
        <taxon>Embryophyta</taxon>
        <taxon>Tracheophyta</taxon>
        <taxon>Spermatophyta</taxon>
        <taxon>Magnoliopsida</taxon>
        <taxon>Magnoliidae</taxon>
        <taxon>Laurales</taxon>
        <taxon>Lauraceae</taxon>
        <taxon>Persea</taxon>
    </lineage>
</organism>
<sequence>MRKPCCEKVDTNKGAWSKQEDQKLIDYIKANGEGCWRSLPQAAGLLRCGKSCRLRWINYLRPDLKRGNFSEDEEDLIIKLHALLGNRWSLIAGRLPGRTDNEVKNYWNSHLRRKLINMGIDPNNHRLNHTLPPRQNQHGSNSTTSSGPKSQVCEPYDQQMKSQGDNDQVSDAASYLNDESCSLPDLNLDLPITTSSPLTTAPEMKQHEPKATPALLLFL</sequence>
<evidence type="ECO:0000313" key="1">
    <source>
        <dbReference type="EMBL" id="KAJ8622891.1"/>
    </source>
</evidence>